<dbReference type="GO" id="GO:0003899">
    <property type="term" value="F:DNA-directed RNA polymerase activity"/>
    <property type="evidence" value="ECO:0007669"/>
    <property type="project" value="InterPro"/>
</dbReference>
<dbReference type="SUPFAM" id="SSF56731">
    <property type="entry name" value="DNA primase core"/>
    <property type="match status" value="1"/>
</dbReference>
<evidence type="ECO:0000256" key="7">
    <source>
        <dbReference type="ARBA" id="ARBA00022771"/>
    </source>
</evidence>
<dbReference type="GO" id="GO:0005737">
    <property type="term" value="C:cytoplasm"/>
    <property type="evidence" value="ECO:0007669"/>
    <property type="project" value="TreeGrafter"/>
</dbReference>
<keyword evidence="11" id="KW-0804">Transcription</keyword>
<evidence type="ECO:0000256" key="4">
    <source>
        <dbReference type="ARBA" id="ARBA00022695"/>
    </source>
</evidence>
<dbReference type="InterPro" id="IPR037068">
    <property type="entry name" value="DNA_primase_core_N_sf"/>
</dbReference>
<accession>X1JIN8</accession>
<reference evidence="13" key="1">
    <citation type="journal article" date="2014" name="Front. Microbiol.">
        <title>High frequency of phylogenetically diverse reductive dehalogenase-homologous genes in deep subseafloor sedimentary metagenomes.</title>
        <authorList>
            <person name="Kawai M."/>
            <person name="Futagami T."/>
            <person name="Toyoda A."/>
            <person name="Takaki Y."/>
            <person name="Nishi S."/>
            <person name="Hori S."/>
            <person name="Arai W."/>
            <person name="Tsubouchi T."/>
            <person name="Morono Y."/>
            <person name="Uchiyama I."/>
            <person name="Ito T."/>
            <person name="Fujiyama A."/>
            <person name="Inagaki F."/>
            <person name="Takami H."/>
        </authorList>
    </citation>
    <scope>NUCLEOTIDE SEQUENCE</scope>
    <source>
        <strain evidence="13">Expedition CK06-06</strain>
    </source>
</reference>
<dbReference type="Gene3D" id="3.90.580.10">
    <property type="entry name" value="Zinc finger, CHC2-type domain"/>
    <property type="match status" value="1"/>
</dbReference>
<evidence type="ECO:0000256" key="5">
    <source>
        <dbReference type="ARBA" id="ARBA00022705"/>
    </source>
</evidence>
<protein>
    <recommendedName>
        <fullName evidence="12">Zinc finger CHC2-type domain-containing protein</fullName>
    </recommendedName>
</protein>
<keyword evidence="2" id="KW-0240">DNA-directed RNA polymerase</keyword>
<dbReference type="GO" id="GO:0006269">
    <property type="term" value="P:DNA replication, synthesis of primer"/>
    <property type="evidence" value="ECO:0007669"/>
    <property type="project" value="TreeGrafter"/>
</dbReference>
<comment type="cofactor">
    <cofactor evidence="1">
        <name>Zn(2+)</name>
        <dbReference type="ChEBI" id="CHEBI:29105"/>
    </cofactor>
</comment>
<dbReference type="Pfam" id="PF08275">
    <property type="entry name" value="DNAG_N"/>
    <property type="match status" value="1"/>
</dbReference>
<dbReference type="InterPro" id="IPR013264">
    <property type="entry name" value="DNAG_N"/>
</dbReference>
<feature type="non-terminal residue" evidence="13">
    <location>
        <position position="189"/>
    </location>
</feature>
<evidence type="ECO:0000256" key="3">
    <source>
        <dbReference type="ARBA" id="ARBA00022679"/>
    </source>
</evidence>
<keyword evidence="5" id="KW-0235">DNA replication</keyword>
<dbReference type="FunFam" id="3.90.580.10:FF:000001">
    <property type="entry name" value="DNA primase"/>
    <property type="match status" value="1"/>
</dbReference>
<gene>
    <name evidence="13" type="ORF">S03H2_54799</name>
</gene>
<name>X1JIN8_9ZZZZ</name>
<dbReference type="PANTHER" id="PTHR30313:SF2">
    <property type="entry name" value="DNA PRIMASE"/>
    <property type="match status" value="1"/>
</dbReference>
<dbReference type="EMBL" id="BARU01034962">
    <property type="protein sequence ID" value="GAH69598.1"/>
    <property type="molecule type" value="Genomic_DNA"/>
</dbReference>
<dbReference type="InterPro" id="IPR050219">
    <property type="entry name" value="DnaG_primase"/>
</dbReference>
<dbReference type="SMART" id="SM00400">
    <property type="entry name" value="ZnF_CHCC"/>
    <property type="match status" value="1"/>
</dbReference>
<dbReference type="SUPFAM" id="SSF57783">
    <property type="entry name" value="Zinc beta-ribbon"/>
    <property type="match status" value="1"/>
</dbReference>
<dbReference type="GO" id="GO:0008270">
    <property type="term" value="F:zinc ion binding"/>
    <property type="evidence" value="ECO:0007669"/>
    <property type="project" value="UniProtKB-KW"/>
</dbReference>
<organism evidence="13">
    <name type="scientific">marine sediment metagenome</name>
    <dbReference type="NCBI Taxonomy" id="412755"/>
    <lineage>
        <taxon>unclassified sequences</taxon>
        <taxon>metagenomes</taxon>
        <taxon>ecological metagenomes</taxon>
    </lineage>
</organism>
<dbReference type="Pfam" id="PF01807">
    <property type="entry name" value="Zn_ribbon_DnaG"/>
    <property type="match status" value="1"/>
</dbReference>
<keyword evidence="6" id="KW-0479">Metal-binding</keyword>
<evidence type="ECO:0000256" key="9">
    <source>
        <dbReference type="ARBA" id="ARBA00022842"/>
    </source>
</evidence>
<keyword evidence="3" id="KW-0808">Transferase</keyword>
<sequence length="189" mass="21086">MPGTFDHTIVSRVQQANDIVDVISEHVSLKKKGREMVGLCPFHDDHRPSLNVNVNKQIFKCFACGAGGDVLKFVQMRENLTFPQAIQRLAQRAGIKLKPPTTTKTKSRQDEADPNQLAKLNAWAAGHFQSNLRHKQRGSATRDYLAQRQITPESVEKWQLGLALSDNDLIAAANNRKIPLKLLEQAGLV</sequence>
<keyword evidence="9" id="KW-0460">Magnesium</keyword>
<dbReference type="GO" id="GO:0000428">
    <property type="term" value="C:DNA-directed RNA polymerase complex"/>
    <property type="evidence" value="ECO:0007669"/>
    <property type="project" value="UniProtKB-KW"/>
</dbReference>
<dbReference type="InterPro" id="IPR036977">
    <property type="entry name" value="DNA_primase_Znf_CHC2"/>
</dbReference>
<evidence type="ECO:0000256" key="6">
    <source>
        <dbReference type="ARBA" id="ARBA00022723"/>
    </source>
</evidence>
<dbReference type="AlphaFoldDB" id="X1JIN8"/>
<evidence type="ECO:0000259" key="12">
    <source>
        <dbReference type="SMART" id="SM00400"/>
    </source>
</evidence>
<dbReference type="InterPro" id="IPR002694">
    <property type="entry name" value="Znf_CHC2"/>
</dbReference>
<keyword evidence="8" id="KW-0862">Zinc</keyword>
<dbReference type="PANTHER" id="PTHR30313">
    <property type="entry name" value="DNA PRIMASE"/>
    <property type="match status" value="1"/>
</dbReference>
<keyword evidence="10" id="KW-0238">DNA-binding</keyword>
<evidence type="ECO:0000256" key="10">
    <source>
        <dbReference type="ARBA" id="ARBA00023125"/>
    </source>
</evidence>
<evidence type="ECO:0000256" key="8">
    <source>
        <dbReference type="ARBA" id="ARBA00022833"/>
    </source>
</evidence>
<comment type="caution">
    <text evidence="13">The sequence shown here is derived from an EMBL/GenBank/DDBJ whole genome shotgun (WGS) entry which is preliminary data.</text>
</comment>
<proteinExistence type="predicted"/>
<evidence type="ECO:0000256" key="2">
    <source>
        <dbReference type="ARBA" id="ARBA00022478"/>
    </source>
</evidence>
<evidence type="ECO:0000256" key="1">
    <source>
        <dbReference type="ARBA" id="ARBA00001947"/>
    </source>
</evidence>
<dbReference type="Gene3D" id="3.90.980.10">
    <property type="entry name" value="DNA primase, catalytic core, N-terminal domain"/>
    <property type="match status" value="1"/>
</dbReference>
<evidence type="ECO:0000256" key="11">
    <source>
        <dbReference type="ARBA" id="ARBA00023163"/>
    </source>
</evidence>
<feature type="domain" description="Zinc finger CHC2-type" evidence="12">
    <location>
        <begin position="36"/>
        <end position="90"/>
    </location>
</feature>
<keyword evidence="7" id="KW-0863">Zinc-finger</keyword>
<evidence type="ECO:0000313" key="13">
    <source>
        <dbReference type="EMBL" id="GAH69598.1"/>
    </source>
</evidence>
<dbReference type="GO" id="GO:0003677">
    <property type="term" value="F:DNA binding"/>
    <property type="evidence" value="ECO:0007669"/>
    <property type="project" value="UniProtKB-KW"/>
</dbReference>
<keyword evidence="4" id="KW-0548">Nucleotidyltransferase</keyword>